<accession>A0A1L3MTB5</accession>
<keyword evidence="1" id="KW-1133">Transmembrane helix</keyword>
<dbReference type="EMBL" id="CP016020">
    <property type="protein sequence ID" value="APH05544.1"/>
    <property type="molecule type" value="Genomic_DNA"/>
</dbReference>
<reference evidence="3 4" key="1">
    <citation type="journal article" date="2016" name="Sci. Rep.">
        <title>Complete genome sequence and transcriptomic analysis of a novel marine strain Bacillus weihaiensis reveals the mechanism of brown algae degradation.</title>
        <authorList>
            <person name="Zhu Y."/>
            <person name="Chen P."/>
            <person name="Bao Y."/>
            <person name="Men Y."/>
            <person name="Zeng Y."/>
            <person name="Yang J."/>
            <person name="Sun J."/>
            <person name="Sun Y."/>
        </authorList>
    </citation>
    <scope>NUCLEOTIDE SEQUENCE [LARGE SCALE GENOMIC DNA]</scope>
    <source>
        <strain evidence="3 4">Alg07</strain>
    </source>
</reference>
<keyword evidence="1" id="KW-0472">Membrane</keyword>
<dbReference type="Proteomes" id="UP000181936">
    <property type="component" value="Chromosome"/>
</dbReference>
<dbReference type="STRING" id="1547283.A9C19_12720"/>
<keyword evidence="4" id="KW-1185">Reference proteome</keyword>
<dbReference type="Pfam" id="PF18917">
    <property type="entry name" value="LiaI-LiaF-like_TM1"/>
    <property type="match status" value="1"/>
</dbReference>
<feature type="transmembrane region" description="Helical" evidence="1">
    <location>
        <begin position="7"/>
        <end position="27"/>
    </location>
</feature>
<proteinExistence type="predicted"/>
<dbReference type="OrthoDB" id="2695971at2"/>
<feature type="transmembrane region" description="Helical" evidence="1">
    <location>
        <begin position="137"/>
        <end position="156"/>
    </location>
</feature>
<feature type="transmembrane region" description="Helical" evidence="1">
    <location>
        <begin position="113"/>
        <end position="131"/>
    </location>
</feature>
<feature type="domain" description="LiaI-LiaF-like transmembrane region" evidence="2">
    <location>
        <begin position="9"/>
        <end position="46"/>
    </location>
</feature>
<dbReference type="InterPro" id="IPR043726">
    <property type="entry name" value="LiaI-LiaF-like_TM1"/>
</dbReference>
<gene>
    <name evidence="3" type="ORF">A9C19_12720</name>
</gene>
<sequence>MKNGKAGYGIFLIAIGLLFSLQTVGIIDEFWSFSWPLILLFVSIGFHVGFFLSGANKQKAGLLVPGGILFVLSLLFTFEEMTGWNYSGYTWPIYLVAVAVGLFELWLFGGREFGLLIPIFILSGLAFVFMIQNMFSFNILSFWPLLLIIVGLFLVFGRGSNSAKDV</sequence>
<evidence type="ECO:0000259" key="2">
    <source>
        <dbReference type="Pfam" id="PF18917"/>
    </source>
</evidence>
<feature type="transmembrane region" description="Helical" evidence="1">
    <location>
        <begin position="60"/>
        <end position="78"/>
    </location>
</feature>
<organism evidence="3 4">
    <name type="scientific">Bacillus weihaiensis</name>
    <dbReference type="NCBI Taxonomy" id="1547283"/>
    <lineage>
        <taxon>Bacteria</taxon>
        <taxon>Bacillati</taxon>
        <taxon>Bacillota</taxon>
        <taxon>Bacilli</taxon>
        <taxon>Bacillales</taxon>
        <taxon>Bacillaceae</taxon>
        <taxon>Bacillus</taxon>
    </lineage>
</organism>
<evidence type="ECO:0000313" key="3">
    <source>
        <dbReference type="EMBL" id="APH05544.1"/>
    </source>
</evidence>
<name>A0A1L3MTB5_9BACI</name>
<protein>
    <recommendedName>
        <fullName evidence="2">LiaI-LiaF-like transmembrane region domain-containing protein</fullName>
    </recommendedName>
</protein>
<dbReference type="KEGG" id="bwh:A9C19_12720"/>
<feature type="transmembrane region" description="Helical" evidence="1">
    <location>
        <begin position="33"/>
        <end position="53"/>
    </location>
</feature>
<dbReference type="RefSeq" id="WP_072580335.1">
    <property type="nucleotide sequence ID" value="NZ_CP016020.1"/>
</dbReference>
<dbReference type="AlphaFoldDB" id="A0A1L3MTB5"/>
<evidence type="ECO:0000313" key="4">
    <source>
        <dbReference type="Proteomes" id="UP000181936"/>
    </source>
</evidence>
<keyword evidence="1" id="KW-0812">Transmembrane</keyword>
<evidence type="ECO:0000256" key="1">
    <source>
        <dbReference type="SAM" id="Phobius"/>
    </source>
</evidence>
<feature type="transmembrane region" description="Helical" evidence="1">
    <location>
        <begin position="90"/>
        <end position="108"/>
    </location>
</feature>